<dbReference type="PANTHER" id="PTHR23079:SF55">
    <property type="entry name" value="RNA-DIRECTED RNA POLYMERASE"/>
    <property type="match status" value="1"/>
</dbReference>
<dbReference type="EMBL" id="SBIQ01000174">
    <property type="protein sequence ID" value="KAF7682826.1"/>
    <property type="molecule type" value="Genomic_DNA"/>
</dbReference>
<dbReference type="Proteomes" id="UP001516464">
    <property type="component" value="Unassembled WGS sequence"/>
</dbReference>
<evidence type="ECO:0000256" key="7">
    <source>
        <dbReference type="ARBA" id="ARBA00023158"/>
    </source>
</evidence>
<proteinExistence type="inferred from homology"/>
<evidence type="ECO:0000259" key="9">
    <source>
        <dbReference type="Pfam" id="PF05183"/>
    </source>
</evidence>
<dbReference type="InterPro" id="IPR058752">
    <property type="entry name" value="RDRP_C_head"/>
</dbReference>
<evidence type="ECO:0000256" key="1">
    <source>
        <dbReference type="ARBA" id="ARBA00005762"/>
    </source>
</evidence>
<dbReference type="Pfam" id="PF26253">
    <property type="entry name" value="RdRP_head"/>
    <property type="match status" value="1"/>
</dbReference>
<keyword evidence="12" id="KW-1185">Reference proteome</keyword>
<evidence type="ECO:0000259" key="10">
    <source>
        <dbReference type="Pfam" id="PF26253"/>
    </source>
</evidence>
<comment type="similarity">
    <text evidence="1">Belongs to the RdRP family.</text>
</comment>
<organism evidence="11 12">
    <name type="scientific">Astathelohania contejeani</name>
    <dbReference type="NCBI Taxonomy" id="164912"/>
    <lineage>
        <taxon>Eukaryota</taxon>
        <taxon>Fungi</taxon>
        <taxon>Fungi incertae sedis</taxon>
        <taxon>Microsporidia</taxon>
        <taxon>Astathelohaniidae</taxon>
        <taxon>Astathelohania</taxon>
    </lineage>
</organism>
<accession>A0ABQ7HXD6</accession>
<evidence type="ECO:0000256" key="4">
    <source>
        <dbReference type="ARBA" id="ARBA00022679"/>
    </source>
</evidence>
<evidence type="ECO:0000256" key="8">
    <source>
        <dbReference type="ARBA" id="ARBA00048744"/>
    </source>
</evidence>
<evidence type="ECO:0000256" key="3">
    <source>
        <dbReference type="ARBA" id="ARBA00022484"/>
    </source>
</evidence>
<protein>
    <recommendedName>
        <fullName evidence="2">RNA-directed RNA polymerase</fullName>
        <ecNumber evidence="2">2.7.7.48</ecNumber>
    </recommendedName>
</protein>
<comment type="catalytic activity">
    <reaction evidence="8">
        <text>RNA(n) + a ribonucleoside 5'-triphosphate = RNA(n+1) + diphosphate</text>
        <dbReference type="Rhea" id="RHEA:21248"/>
        <dbReference type="Rhea" id="RHEA-COMP:14527"/>
        <dbReference type="Rhea" id="RHEA-COMP:17342"/>
        <dbReference type="ChEBI" id="CHEBI:33019"/>
        <dbReference type="ChEBI" id="CHEBI:61557"/>
        <dbReference type="ChEBI" id="CHEBI:140395"/>
        <dbReference type="EC" id="2.7.7.48"/>
    </reaction>
</comment>
<keyword evidence="4" id="KW-0808">Transferase</keyword>
<feature type="domain" description="RDRP C-terminal head" evidence="10">
    <location>
        <begin position="1266"/>
        <end position="1367"/>
    </location>
</feature>
<dbReference type="PANTHER" id="PTHR23079">
    <property type="entry name" value="RNA-DEPENDENT RNA POLYMERASE"/>
    <property type="match status" value="1"/>
</dbReference>
<evidence type="ECO:0000256" key="6">
    <source>
        <dbReference type="ARBA" id="ARBA00022884"/>
    </source>
</evidence>
<dbReference type="EC" id="2.7.7.48" evidence="2"/>
<sequence length="1890" mass="219771">MKNKLSAIDKLNQYRKIKRNAIVDNYDLNHDILATIESHHLAYFPDPDGLSEYTTALIELFNRLPRHIGSLVFVFEDSEAQQKEEYFRSTYGEHIGHPEHLFASHTARIFCMSYSNLLGIESLFSLSHKKEHVSMVILDDIQDHGLLTTMLHRIQGLSTLVENIVVTTSSPFLFVEYNKSPSFLKCYPGNQFYFYKKQINSCKIVNYESTIENIRRELDSDTLKVIMNIYEKEKTKYLIKNDILVCNEYESPKIKELKNILRQESVILVKDKEILSELAKIVRNKIITFNELSSFVKDNKCSSLIFFNFYPVKLDCEKYILANKKEKEFFIDLLEAEEEIKNKFMKSPKNELETKEENTGKGKNFSKIEFHIMDAHIDINTINKKNIFKNAFKEKNKTILITKPGINFIVLECGAFLARETNYNIEIKNTPPLLNYLTLDFNMISFGFVKTRNSYSEACSFLGQGFLHITKSSMQFILFGNGKNIKLIVDTKEIDNILLLDFYDNTLDLYFLMRIHPIIYLCEQTNKIKECIKIFKKWRKIECFNSLQWLRATKSQLPDISNGLDFKITINIDKCNLQISNIYDYKTSDIIFFYINNTFKVQIADINKSANLLNNTQVLERFQKINFNDFYYLHCLISRKWRFLNLDEEDIAEIYNHNLKGISLYLDERVNRRFMNIKQIIKEYKPKKIKNIINGVKSIFVTPFAIYSQYPIENITNRVIRSFSADNFIRLSFREENGGMVYRKGEIAELEWYYNYIRDILNNGIFLGNRKYFFLAMSASQLKNNSAWFMAPYTEDGVLIGPDYVRAWLGDFSDIKSIGKYAVRLGQALSTTIKICDIDDYEEEDDVIKNGYCFSDGIGKISPDLAQRIAETLNLHFIPSAFQIRIGGYKGVVGVDPRLFHKLILRNSMKKFISKHKALEIITYSQHMPCHLNRQIIIILESLGVPPVSFLTLQDEQVYGLTRTNPSALIRKYCGFFSMLPDVIHEPFLVNLYLPIIERILGEMSKKGKIFIEKGRNLMGVLDEFGVLEENEVFVQCEGIASGKILDYGNRFVVNDSVVIAKNPCLHPGDVRIARAVDKKELHHLKNVIVFSQKGSRPIFNMCSGSDLDGDVYFCTWDRRLIPPQTFPPDNYTSTTVLVKELVSMTDISNFYIKYMRDNELGNIANAHLAISDKLPKGVLEPEALKLATLFNMGVDFPKTGFVARLPKDLIPDQFPDFMECGKSYSSMKVSGKLYRRLELLRKSCKISAKQSIFNIPVKPIIYSKESEKYLEDAEKIYKMYKEDLCNTMKKYNFMREEDLFLGFSDDACSSDVKKLISKYRNLFANDIFKLMAWHKVSNNIERINIEDDIGLSFPWVVSDSLVKNYHLFKLELIKIKEPVISTKHSFFLTPRFIIVESNELAHKKWMDCYYLLIPGSVDKNDEIMKKIPENIKIPLVEIITILCIFKFLKFENLEEIYFLMNLILDKRNVVDGEDVTDELFCLSRRALHDNFMNSSLTNEEVSNILFLTAFICSLDIGYNFKISMAQGIDLKKKLPSYIPQRVEKEIMPTHSDMIIYGMFDTYDSVYFEPYIHKRIARLANKILYRPVLLNKGICSMNNYKEEFRIFLLRHMMYKETKHAHYSVKIIPGKVYLHSIPEEYQNNSMVLSKLVTLLYFRWSNKADGLISTCFINEHLLLNKNRRDMAIKVSGLMCNGGEEGYRLTFTKDNTKYSVWLIMNDGCLVVKKISKFRVIVGRYIIVGGCTKCKRYNNPIDNEEIDTLFEIEKENLIYDQKRGINILEQGEKFILSDNLFIADDTIKLGSSLEGCKEILIESISRIKFVMEGCNAELNLIYTQEYTINASNQGLKKGNKLVNVNVEHGTYLVDIPNYREFEPFFESIWKSFNLYFVC</sequence>
<evidence type="ECO:0000256" key="5">
    <source>
        <dbReference type="ARBA" id="ARBA00022695"/>
    </source>
</evidence>
<gene>
    <name evidence="11" type="primary">RDR1</name>
    <name evidence="11" type="ORF">TCON_1962</name>
</gene>
<feature type="domain" description="RDRP core" evidence="9">
    <location>
        <begin position="701"/>
        <end position="1237"/>
    </location>
</feature>
<name>A0ABQ7HXD6_9MICR</name>
<evidence type="ECO:0000313" key="11">
    <source>
        <dbReference type="EMBL" id="KAF7682826.1"/>
    </source>
</evidence>
<comment type="caution">
    <text evidence="11">The sequence shown here is derived from an EMBL/GenBank/DDBJ whole genome shotgun (WGS) entry which is preliminary data.</text>
</comment>
<dbReference type="InterPro" id="IPR007855">
    <property type="entry name" value="RDRP"/>
</dbReference>
<dbReference type="GO" id="GO:0003968">
    <property type="term" value="F:RNA-directed RNA polymerase activity"/>
    <property type="evidence" value="ECO:0007669"/>
    <property type="project" value="UniProtKB-KW"/>
</dbReference>
<reference evidence="11 12" key="1">
    <citation type="submission" date="2019-01" db="EMBL/GenBank/DDBJ databases">
        <title>Genomes sequencing and comparative genomics of infectious freshwater microsporidia, Cucumispora dikerogammari and Thelohania contejeani.</title>
        <authorList>
            <person name="Cormier A."/>
            <person name="Giraud I."/>
            <person name="Wattier R."/>
            <person name="Teixeira M."/>
            <person name="Grandjean F."/>
            <person name="Rigaud T."/>
            <person name="Cordaux R."/>
        </authorList>
    </citation>
    <scope>NUCLEOTIDE SEQUENCE [LARGE SCALE GENOMIC DNA]</scope>
    <source>
        <strain evidence="11">T1</strain>
        <tissue evidence="11">Spores</tissue>
    </source>
</reference>
<dbReference type="InterPro" id="IPR057596">
    <property type="entry name" value="RDRP_core"/>
</dbReference>
<keyword evidence="6" id="KW-0694">RNA-binding</keyword>
<keyword evidence="5" id="KW-0548">Nucleotidyltransferase</keyword>
<evidence type="ECO:0000313" key="12">
    <source>
        <dbReference type="Proteomes" id="UP001516464"/>
    </source>
</evidence>
<evidence type="ECO:0000256" key="2">
    <source>
        <dbReference type="ARBA" id="ARBA00012494"/>
    </source>
</evidence>
<keyword evidence="7" id="KW-0943">RNA-mediated gene silencing</keyword>
<dbReference type="Pfam" id="PF05183">
    <property type="entry name" value="RdRP"/>
    <property type="match status" value="1"/>
</dbReference>
<keyword evidence="3 11" id="KW-0696">RNA-directed RNA polymerase</keyword>